<dbReference type="Pfam" id="PF13715">
    <property type="entry name" value="CarbopepD_reg_2"/>
    <property type="match status" value="1"/>
</dbReference>
<evidence type="ECO:0008006" key="2">
    <source>
        <dbReference type="Google" id="ProtNLM"/>
    </source>
</evidence>
<protein>
    <recommendedName>
        <fullName evidence="2">Carboxypeptidase-like regulatory domain-containing protein</fullName>
    </recommendedName>
</protein>
<organism evidence="1">
    <name type="scientific">marine metagenome</name>
    <dbReference type="NCBI Taxonomy" id="408172"/>
    <lineage>
        <taxon>unclassified sequences</taxon>
        <taxon>metagenomes</taxon>
        <taxon>ecological metagenomes</taxon>
    </lineage>
</organism>
<evidence type="ECO:0000313" key="1">
    <source>
        <dbReference type="EMBL" id="SUZ50869.1"/>
    </source>
</evidence>
<proteinExistence type="predicted"/>
<name>A0A381N8T1_9ZZZZ</name>
<sequence length="425" mass="49555">MRIIISFLLVIISGLYFANAQSNKLLDNTNLNYIEFKGKVINSENNEPLIFANINLLESNISTISNGDGDFAIKIPKSHTSSKVQISFIGFKTRILNLKSLNKKNNTISLDVFITPLSETVLSIPKDVERLVRETLANVERNYIEDHTLMTAFYRETIKKKRRNVSLSEAVVNIYKAPYKTYQKRDGIKILKIRKDTDYSRLDTVAFKLSGGPYNTLFQDIIRYSNYFIPPFLMSNYTFWVHRNSKINDRPVYVIRFKQKDNIYDPLFYGELYIDGENKILLSATYSLNVSNKDMASKLFVKKKPRHAKVWPTRVTYRVDYAERNSKWYYSYSNASIDFKVNWDKKIFNSTYSLSSEMAITDWIENEALDFPKRKDLVDPSVILADSKIGFKDLNFWGEDNIIEPENTIQNAIKKIQRKLKRLKD</sequence>
<dbReference type="AlphaFoldDB" id="A0A381N8T1"/>
<gene>
    <name evidence="1" type="ORF">METZ01_LOCUS3723</name>
</gene>
<dbReference type="EMBL" id="UINC01000193">
    <property type="protein sequence ID" value="SUZ50869.1"/>
    <property type="molecule type" value="Genomic_DNA"/>
</dbReference>
<dbReference type="InterPro" id="IPR008969">
    <property type="entry name" value="CarboxyPept-like_regulatory"/>
</dbReference>
<accession>A0A381N8T1</accession>
<dbReference type="SUPFAM" id="SSF49464">
    <property type="entry name" value="Carboxypeptidase regulatory domain-like"/>
    <property type="match status" value="1"/>
</dbReference>
<reference evidence="1" key="1">
    <citation type="submission" date="2018-05" db="EMBL/GenBank/DDBJ databases">
        <authorList>
            <person name="Lanie J.A."/>
            <person name="Ng W.-L."/>
            <person name="Kazmierczak K.M."/>
            <person name="Andrzejewski T.M."/>
            <person name="Davidsen T.M."/>
            <person name="Wayne K.J."/>
            <person name="Tettelin H."/>
            <person name="Glass J.I."/>
            <person name="Rusch D."/>
            <person name="Podicherti R."/>
            <person name="Tsui H.-C.T."/>
            <person name="Winkler M.E."/>
        </authorList>
    </citation>
    <scope>NUCLEOTIDE SEQUENCE</scope>
</reference>